<dbReference type="InterPro" id="IPR030228">
    <property type="entry name" value="Gpn3"/>
</dbReference>
<reference evidence="8 9" key="1">
    <citation type="journal article" date="2015" name="Mol. Plant Microbe Interact.">
        <title>Genome, transcriptome, and functional analyses of Penicillium expansum provide new insights into secondary metabolism and pathogenicity.</title>
        <authorList>
            <person name="Ballester A.R."/>
            <person name="Marcet-Houben M."/>
            <person name="Levin E."/>
            <person name="Sela N."/>
            <person name="Selma-Lazaro C."/>
            <person name="Carmona L."/>
            <person name="Wisniewski M."/>
            <person name="Droby S."/>
            <person name="Gonzalez-Candelas L."/>
            <person name="Gabaldon T."/>
        </authorList>
    </citation>
    <scope>NUCLEOTIDE SEQUENCE [LARGE SCALE GENOMIC DNA]</scope>
    <source>
        <strain evidence="8 9">PHI-1</strain>
    </source>
</reference>
<comment type="caution">
    <text evidence="8">The sequence shown here is derived from an EMBL/GenBank/DDBJ whole genome shotgun (WGS) entry which is preliminary data.</text>
</comment>
<gene>
    <name evidence="8" type="ORF">PITC_056050</name>
</gene>
<feature type="domain" description="AAA+ ATPase" evidence="7">
    <location>
        <begin position="2"/>
        <end position="152"/>
    </location>
</feature>
<evidence type="ECO:0000313" key="8">
    <source>
        <dbReference type="EMBL" id="KGO66071.1"/>
    </source>
</evidence>
<dbReference type="SMART" id="SM00382">
    <property type="entry name" value="AAA"/>
    <property type="match status" value="1"/>
</dbReference>
<dbReference type="InterPro" id="IPR004130">
    <property type="entry name" value="Gpn"/>
</dbReference>
<evidence type="ECO:0000256" key="2">
    <source>
        <dbReference type="ARBA" id="ARBA00014587"/>
    </source>
</evidence>
<comment type="function">
    <text evidence="6">Small GTPase required for proper nuclear import of RNA polymerase II and III (RNAPII and RNAPIII). May act at an RNAP assembly step prior to nuclear import.</text>
</comment>
<dbReference type="AlphaFoldDB" id="A0A0A2KGP9"/>
<dbReference type="OrthoDB" id="5839at2759"/>
<evidence type="ECO:0000256" key="5">
    <source>
        <dbReference type="ARBA" id="ARBA00023134"/>
    </source>
</evidence>
<dbReference type="STRING" id="40296.A0A0A2KGP9"/>
<name>A0A0A2KGP9_PENIT</name>
<comment type="similarity">
    <text evidence="1 6">Belongs to the GPN-loop GTPase family.</text>
</comment>
<dbReference type="HOGENOM" id="CLU_037460_0_0_1"/>
<accession>A0A0A2KGP9</accession>
<comment type="subunit">
    <text evidence="6">Binds to RNA polymerase II (RNAPII).</text>
</comment>
<evidence type="ECO:0000313" key="9">
    <source>
        <dbReference type="Proteomes" id="UP000030104"/>
    </source>
</evidence>
<dbReference type="InterPro" id="IPR003593">
    <property type="entry name" value="AAA+_ATPase"/>
</dbReference>
<dbReference type="PANTHER" id="PTHR21231:SF7">
    <property type="entry name" value="GPN-LOOP GTPASE 3"/>
    <property type="match status" value="1"/>
</dbReference>
<dbReference type="PANTHER" id="PTHR21231">
    <property type="entry name" value="XPA-BINDING PROTEIN 1-RELATED"/>
    <property type="match status" value="1"/>
</dbReference>
<dbReference type="OMA" id="LYTHMTV"/>
<dbReference type="InterPro" id="IPR027417">
    <property type="entry name" value="P-loop_NTPase"/>
</dbReference>
<keyword evidence="3 6" id="KW-0547">Nucleotide-binding</keyword>
<organism evidence="8 9">
    <name type="scientific">Penicillium italicum</name>
    <name type="common">Blue mold</name>
    <dbReference type="NCBI Taxonomy" id="40296"/>
    <lineage>
        <taxon>Eukaryota</taxon>
        <taxon>Fungi</taxon>
        <taxon>Dikarya</taxon>
        <taxon>Ascomycota</taxon>
        <taxon>Pezizomycotina</taxon>
        <taxon>Eurotiomycetes</taxon>
        <taxon>Eurotiomycetidae</taxon>
        <taxon>Eurotiales</taxon>
        <taxon>Aspergillaceae</taxon>
        <taxon>Penicillium</taxon>
    </lineage>
</organism>
<keyword evidence="4 6" id="KW-0378">Hydrolase</keyword>
<evidence type="ECO:0000256" key="3">
    <source>
        <dbReference type="ARBA" id="ARBA00022741"/>
    </source>
</evidence>
<dbReference type="Proteomes" id="UP000030104">
    <property type="component" value="Unassembled WGS sequence"/>
</dbReference>
<keyword evidence="9" id="KW-1185">Reference proteome</keyword>
<dbReference type="CDD" id="cd17872">
    <property type="entry name" value="GPN3"/>
    <property type="match status" value="1"/>
</dbReference>
<dbReference type="Pfam" id="PF03029">
    <property type="entry name" value="ATP_bind_1"/>
    <property type="match status" value="1"/>
</dbReference>
<evidence type="ECO:0000259" key="7">
    <source>
        <dbReference type="SMART" id="SM00382"/>
    </source>
</evidence>
<dbReference type="EMBL" id="JQGA01001453">
    <property type="protein sequence ID" value="KGO66071.1"/>
    <property type="molecule type" value="Genomic_DNA"/>
</dbReference>
<dbReference type="FunFam" id="3.40.50.300:FF:000552">
    <property type="entry name" value="GPN-loop GTPase 3"/>
    <property type="match status" value="1"/>
</dbReference>
<dbReference type="SUPFAM" id="SSF52540">
    <property type="entry name" value="P-loop containing nucleoside triphosphate hydrolases"/>
    <property type="match status" value="1"/>
</dbReference>
<dbReference type="GO" id="GO:0005525">
    <property type="term" value="F:GTP binding"/>
    <property type="evidence" value="ECO:0007669"/>
    <property type="project" value="UniProtKB-KW"/>
</dbReference>
<evidence type="ECO:0000256" key="4">
    <source>
        <dbReference type="ARBA" id="ARBA00022801"/>
    </source>
</evidence>
<proteinExistence type="inferred from homology"/>
<dbReference type="GO" id="GO:0003924">
    <property type="term" value="F:GTPase activity"/>
    <property type="evidence" value="ECO:0007669"/>
    <property type="project" value="TreeGrafter"/>
</dbReference>
<dbReference type="PhylomeDB" id="A0A0A2KGP9"/>
<sequence length="289" mass="32377">MSKFGVLVMGPAGAGKTTFSNAIIQHLQTTRRSCFYVNLDPAAETFAYEPDLDIRDLITLEDVMEEMGLGPNGGLIYCFEFLLQNLEFLSEALEPLSEEYLIIFDMPGQIELYTHIPLLPTLTTFLSRQGPLNINMCAAYLLESTFVIDKAKFFAGTLSAMSAMLMMEMPHVNILSKMDQVRDMVTRRELKRFTNVDVQLLQEKEEDDLTASANPMAAESLMSGGSFKQLNRAVGQLIDDFSMVSFLQLDVSDEDSVAAIVSHIDDAIQYHEAQEPREPKDAVEVNYED</sequence>
<protein>
    <recommendedName>
        <fullName evidence="2 6">GPN-loop GTPase 3</fullName>
    </recommendedName>
</protein>
<keyword evidence="5 6" id="KW-0342">GTP-binding</keyword>
<evidence type="ECO:0000256" key="6">
    <source>
        <dbReference type="RuleBase" id="RU365059"/>
    </source>
</evidence>
<dbReference type="Gene3D" id="3.40.50.300">
    <property type="entry name" value="P-loop containing nucleotide triphosphate hydrolases"/>
    <property type="match status" value="1"/>
</dbReference>
<evidence type="ECO:0000256" key="1">
    <source>
        <dbReference type="ARBA" id="ARBA00005290"/>
    </source>
</evidence>